<protein>
    <submittedName>
        <fullName evidence="3">Uncharacterized protein</fullName>
    </submittedName>
</protein>
<sequence>MNIKVRGFDSPEQLREHLEELDDTPDQESPQDRRLRQEIASLRAQLEDLKLRVEEGWSEDEHHEQLTVGPSSLSSLILPVTAVLGLVFILSSRASNERTLFFH</sequence>
<keyword evidence="2" id="KW-1133">Transmembrane helix</keyword>
<dbReference type="RefSeq" id="WP_136559302.1">
    <property type="nucleotide sequence ID" value="NZ_STGT01000004.1"/>
</dbReference>
<evidence type="ECO:0000256" key="1">
    <source>
        <dbReference type="SAM" id="MobiDB-lite"/>
    </source>
</evidence>
<accession>A0ABY2QR71</accession>
<evidence type="ECO:0000256" key="2">
    <source>
        <dbReference type="SAM" id="Phobius"/>
    </source>
</evidence>
<feature type="region of interest" description="Disordered" evidence="1">
    <location>
        <begin position="1"/>
        <end position="33"/>
    </location>
</feature>
<evidence type="ECO:0000313" key="3">
    <source>
        <dbReference type="EMBL" id="THV12508.1"/>
    </source>
</evidence>
<proteinExistence type="predicted"/>
<reference evidence="3 4" key="1">
    <citation type="submission" date="2019-04" db="EMBL/GenBank/DDBJ databases">
        <title>Genome sequence of strain 7209-2.</title>
        <authorList>
            <person name="Gao J."/>
            <person name="Sun J."/>
        </authorList>
    </citation>
    <scope>NUCLEOTIDE SEQUENCE [LARGE SCALE GENOMIC DNA]</scope>
    <source>
        <strain evidence="3 4">7209-2</strain>
    </source>
</reference>
<dbReference type="Proteomes" id="UP000309667">
    <property type="component" value="Unassembled WGS sequence"/>
</dbReference>
<gene>
    <name evidence="3" type="ORF">E9677_17260</name>
</gene>
<keyword evidence="2" id="KW-0812">Transmembrane</keyword>
<organism evidence="3 4">
    <name type="scientific">Rhizobium rhizophilum</name>
    <dbReference type="NCBI Taxonomy" id="1850373"/>
    <lineage>
        <taxon>Bacteria</taxon>
        <taxon>Pseudomonadati</taxon>
        <taxon>Pseudomonadota</taxon>
        <taxon>Alphaproteobacteria</taxon>
        <taxon>Hyphomicrobiales</taxon>
        <taxon>Rhizobiaceae</taxon>
        <taxon>Rhizobium/Agrobacterium group</taxon>
        <taxon>Rhizobium</taxon>
    </lineage>
</organism>
<feature type="transmembrane region" description="Helical" evidence="2">
    <location>
        <begin position="73"/>
        <end position="91"/>
    </location>
</feature>
<feature type="compositionally biased region" description="Basic and acidic residues" evidence="1">
    <location>
        <begin position="1"/>
        <end position="18"/>
    </location>
</feature>
<name>A0ABY2QR71_9HYPH</name>
<keyword evidence="2" id="KW-0472">Membrane</keyword>
<evidence type="ECO:0000313" key="4">
    <source>
        <dbReference type="Proteomes" id="UP000309667"/>
    </source>
</evidence>
<dbReference type="EMBL" id="STGT01000004">
    <property type="protein sequence ID" value="THV12508.1"/>
    <property type="molecule type" value="Genomic_DNA"/>
</dbReference>
<comment type="caution">
    <text evidence="3">The sequence shown here is derived from an EMBL/GenBank/DDBJ whole genome shotgun (WGS) entry which is preliminary data.</text>
</comment>
<keyword evidence="4" id="KW-1185">Reference proteome</keyword>